<accession>U7QH65</accession>
<dbReference type="PANTHER" id="PTHR22754">
    <property type="entry name" value="DISCO-INTERACTING PROTEIN 2 DIP2 -RELATED"/>
    <property type="match status" value="1"/>
</dbReference>
<comment type="similarity">
    <text evidence="1">Belongs to the ATP-dependent AMP-binding enzyme family.</text>
</comment>
<sequence>MTLANLLHDRSLSQPNQTAFTFLENGETESDCLTYQELALKAQAIAAHLQSHTNPGDRVLLVYTSGL</sequence>
<gene>
    <name evidence="2" type="ORF">M595_2735</name>
</gene>
<proteinExistence type="inferred from homology"/>
<dbReference type="GO" id="GO:0016874">
    <property type="term" value="F:ligase activity"/>
    <property type="evidence" value="ECO:0007669"/>
    <property type="project" value="UniProtKB-KW"/>
</dbReference>
<dbReference type="GO" id="GO:0006633">
    <property type="term" value="P:fatty acid biosynthetic process"/>
    <property type="evidence" value="ECO:0007669"/>
    <property type="project" value="TreeGrafter"/>
</dbReference>
<protein>
    <submittedName>
        <fullName evidence="2">Putative aMP-dependent synthetase and ligase</fullName>
    </submittedName>
</protein>
<dbReference type="Proteomes" id="UP000017127">
    <property type="component" value="Unassembled WGS sequence"/>
</dbReference>
<dbReference type="RefSeq" id="WP_023066487.1">
    <property type="nucleotide sequence ID" value="NZ_AUZM01000023.1"/>
</dbReference>
<evidence type="ECO:0000256" key="1">
    <source>
        <dbReference type="ARBA" id="ARBA00006432"/>
    </source>
</evidence>
<evidence type="ECO:0000313" key="2">
    <source>
        <dbReference type="EMBL" id="ERT07314.1"/>
    </source>
</evidence>
<dbReference type="Gene3D" id="3.40.50.12780">
    <property type="entry name" value="N-terminal domain of ligase-like"/>
    <property type="match status" value="1"/>
</dbReference>
<reference evidence="2 3" key="1">
    <citation type="journal article" date="2013" name="Front. Microbiol.">
        <title>Comparative genomic analyses of the cyanobacterium, Lyngbya aestuarii BL J, a powerful hydrogen producer.</title>
        <authorList>
            <person name="Kothari A."/>
            <person name="Vaughn M."/>
            <person name="Garcia-Pichel F."/>
        </authorList>
    </citation>
    <scope>NUCLEOTIDE SEQUENCE [LARGE SCALE GENOMIC DNA]</scope>
    <source>
        <strain evidence="2 3">BL J</strain>
    </source>
</reference>
<dbReference type="PANTHER" id="PTHR22754:SF32">
    <property type="entry name" value="DISCO-INTERACTING PROTEIN 2"/>
    <property type="match status" value="1"/>
</dbReference>
<dbReference type="EMBL" id="AUZM01000023">
    <property type="protein sequence ID" value="ERT07314.1"/>
    <property type="molecule type" value="Genomic_DNA"/>
</dbReference>
<dbReference type="SUPFAM" id="SSF56801">
    <property type="entry name" value="Acetyl-CoA synthetase-like"/>
    <property type="match status" value="1"/>
</dbReference>
<name>U7QH65_9CYAN</name>
<dbReference type="GO" id="GO:0070566">
    <property type="term" value="F:adenylyltransferase activity"/>
    <property type="evidence" value="ECO:0007669"/>
    <property type="project" value="TreeGrafter"/>
</dbReference>
<dbReference type="InterPro" id="IPR042099">
    <property type="entry name" value="ANL_N_sf"/>
</dbReference>
<dbReference type="GO" id="GO:0005886">
    <property type="term" value="C:plasma membrane"/>
    <property type="evidence" value="ECO:0007669"/>
    <property type="project" value="TreeGrafter"/>
</dbReference>
<comment type="caution">
    <text evidence="2">The sequence shown here is derived from an EMBL/GenBank/DDBJ whole genome shotgun (WGS) entry which is preliminary data.</text>
</comment>
<dbReference type="AlphaFoldDB" id="U7QH65"/>
<evidence type="ECO:0000313" key="3">
    <source>
        <dbReference type="Proteomes" id="UP000017127"/>
    </source>
</evidence>
<organism evidence="2 3">
    <name type="scientific">Lyngbya aestuarii BL J</name>
    <dbReference type="NCBI Taxonomy" id="1348334"/>
    <lineage>
        <taxon>Bacteria</taxon>
        <taxon>Bacillati</taxon>
        <taxon>Cyanobacteriota</taxon>
        <taxon>Cyanophyceae</taxon>
        <taxon>Oscillatoriophycideae</taxon>
        <taxon>Oscillatoriales</taxon>
        <taxon>Microcoleaceae</taxon>
        <taxon>Lyngbya</taxon>
    </lineage>
</organism>
<keyword evidence="3" id="KW-1185">Reference proteome</keyword>
<keyword evidence="2" id="KW-0436">Ligase</keyword>